<evidence type="ECO:0000313" key="1">
    <source>
        <dbReference type="EMBL" id="TEA06099.1"/>
    </source>
</evidence>
<gene>
    <name evidence="1" type="ORF">CCUG60884_01236</name>
</gene>
<dbReference type="SUPFAM" id="SSF160424">
    <property type="entry name" value="BH3703-like"/>
    <property type="match status" value="1"/>
</dbReference>
<reference evidence="1 2" key="1">
    <citation type="journal article" date="2019" name="Sci. Rep.">
        <title>Extended insight into the Mycobacterium chelonae-abscessus complex through whole genome sequencing of Mycobacterium salmoniphilum outbreak and Mycobacterium salmoniphilum-like strains.</title>
        <authorList>
            <person name="Behra P.R.K."/>
            <person name="Das S."/>
            <person name="Pettersson B.M.F."/>
            <person name="Shirreff L."/>
            <person name="DuCote T."/>
            <person name="Jacobsson K.G."/>
            <person name="Ennis D.G."/>
            <person name="Kirsebom L.A."/>
        </authorList>
    </citation>
    <scope>NUCLEOTIDE SEQUENCE [LARGE SCALE GENOMIC DNA]</scope>
    <source>
        <strain evidence="1 2">CCUG 60884</strain>
    </source>
</reference>
<sequence>MTEQRDADTAGYVADTLAELGIAATVDQGPGAVQAPEALVRQVAQALGQAAPADWQTLHAVFSMAGGAEIAQVMAVTPEGNVAVPVESRLIEPIRTHRRVSVGESGPWLRLLFACDRSGELRVSFDYCETPPPPDQLLPGDAYLRDFQEYPRNDAPVWLLAHMGNEGQQMRSAADARRDASSGLAPALVVDDEIPPLPLLWARIAVLAAVCRGSAAADGPRCDPAYAAHDGEGGGCVIARLPGDRAVLSGGRIDSPLLSAAYKGELAWPDLYRGAPAWLHNLYLDPRAAAGLLSFCYWWDGAHWYRAEIPEAAALAGTEPPWNVVDDIVRGMPGVWTTASTAELVDRVLVGLVAGAEWSAEAPTRLVRAAESASASEAHLMELFPDGVPDEFDVAEALAQLDAAGVLGAAGAS</sequence>
<dbReference type="AlphaFoldDB" id="A0A4R8SUW6"/>
<accession>A0A4R8SUW6</accession>
<name>A0A4R8SUW6_9MYCO</name>
<dbReference type="EMBL" id="PECL01000007">
    <property type="protein sequence ID" value="TEA06099.1"/>
    <property type="molecule type" value="Genomic_DNA"/>
</dbReference>
<comment type="caution">
    <text evidence="1">The sequence shown here is derived from an EMBL/GenBank/DDBJ whole genome shotgun (WGS) entry which is preliminary data.</text>
</comment>
<organism evidence="1 2">
    <name type="scientific">Mycobacteroides salmoniphilum</name>
    <dbReference type="NCBI Taxonomy" id="404941"/>
    <lineage>
        <taxon>Bacteria</taxon>
        <taxon>Bacillati</taxon>
        <taxon>Actinomycetota</taxon>
        <taxon>Actinomycetes</taxon>
        <taxon>Mycobacteriales</taxon>
        <taxon>Mycobacteriaceae</taxon>
        <taxon>Mycobacteroides</taxon>
    </lineage>
</organism>
<evidence type="ECO:0000313" key="2">
    <source>
        <dbReference type="Proteomes" id="UP000294604"/>
    </source>
</evidence>
<proteinExistence type="predicted"/>
<dbReference type="InterPro" id="IPR036170">
    <property type="entry name" value="YezG-like_sf"/>
</dbReference>
<dbReference type="Proteomes" id="UP000294604">
    <property type="component" value="Unassembled WGS sequence"/>
</dbReference>
<dbReference type="RefSeq" id="WP_134082793.1">
    <property type="nucleotide sequence ID" value="NZ_PECL01000007.1"/>
</dbReference>
<protein>
    <submittedName>
        <fullName evidence="1">Uncharacterized protein</fullName>
    </submittedName>
</protein>